<proteinExistence type="predicted"/>
<evidence type="ECO:0000313" key="1">
    <source>
        <dbReference type="EMBL" id="KIQ60182.1"/>
    </source>
</evidence>
<dbReference type="Proteomes" id="UP000032101">
    <property type="component" value="Unassembled WGS sequence"/>
</dbReference>
<protein>
    <submittedName>
        <fullName evidence="1">Uncharacterized protein</fullName>
    </submittedName>
</protein>
<dbReference type="AlphaFoldDB" id="A0A0D0PI17"/>
<gene>
    <name evidence="1" type="ORF">RL74_06725</name>
</gene>
<sequence>MLFDAKLLMSNAQAITATAASTDIIDRGDTKDVGRAGDIPLLIQVVEAFNTLTSLTIDLQTDDNSSFSTPRSLFQVVVPLADLKLGYQTPVITLPQKTERYLRVNYTVTGTAPTLGKVTAGVVAGVQTNA</sequence>
<accession>A0A0D0PI17</accession>
<dbReference type="EMBL" id="JXNZ01000042">
    <property type="protein sequence ID" value="KIQ60182.1"/>
    <property type="molecule type" value="Genomic_DNA"/>
</dbReference>
<organism evidence="1 2">
    <name type="scientific">Pseudomonas fluorescens</name>
    <dbReference type="NCBI Taxonomy" id="294"/>
    <lineage>
        <taxon>Bacteria</taxon>
        <taxon>Pseudomonadati</taxon>
        <taxon>Pseudomonadota</taxon>
        <taxon>Gammaproteobacteria</taxon>
        <taxon>Pseudomonadales</taxon>
        <taxon>Pseudomonadaceae</taxon>
        <taxon>Pseudomonas</taxon>
    </lineage>
</organism>
<dbReference type="InterPro" id="IPR048922">
    <property type="entry name" value="Bbp16"/>
</dbReference>
<dbReference type="Gene3D" id="2.60.120.1110">
    <property type="match status" value="1"/>
</dbReference>
<dbReference type="PATRIC" id="fig|294.124.peg.1376"/>
<reference evidence="1 2" key="1">
    <citation type="submission" date="2015-01" db="EMBL/GenBank/DDBJ databases">
        <title>Draft Genome Sequence of the Biocontrol and Plant Growth-Promoting Rhizobacteria (PGPR) Pseudomonas fluorescens UM270.</title>
        <authorList>
            <person name="Hernandez-Salmeron J.E."/>
            <person name="Santoyo G."/>
            <person name="Moreno-Hagelsieb G."/>
            <person name="Hernandez-Leon R."/>
        </authorList>
    </citation>
    <scope>NUCLEOTIDE SEQUENCE [LARGE SCALE GENOMIC DNA]</scope>
    <source>
        <strain evidence="1 2">UM270</strain>
    </source>
</reference>
<comment type="caution">
    <text evidence="1">The sequence shown here is derived from an EMBL/GenBank/DDBJ whole genome shotgun (WGS) entry which is preliminary data.</text>
</comment>
<dbReference type="RefSeq" id="WP_042729028.1">
    <property type="nucleotide sequence ID" value="NZ_JXNZ01000042.1"/>
</dbReference>
<name>A0A0D0PI17_PSEFL</name>
<dbReference type="Pfam" id="PF21190">
    <property type="entry name" value="Bbp16"/>
    <property type="match status" value="1"/>
</dbReference>
<evidence type="ECO:0000313" key="2">
    <source>
        <dbReference type="Proteomes" id="UP000032101"/>
    </source>
</evidence>
<dbReference type="OrthoDB" id="5455995at2"/>